<gene>
    <name evidence="1" type="ORF">GCM10023094_28860</name>
</gene>
<comment type="caution">
    <text evidence="1">The sequence shown here is derived from an EMBL/GenBank/DDBJ whole genome shotgun (WGS) entry which is preliminary data.</text>
</comment>
<evidence type="ECO:0008006" key="3">
    <source>
        <dbReference type="Google" id="ProtNLM"/>
    </source>
</evidence>
<evidence type="ECO:0000313" key="2">
    <source>
        <dbReference type="Proteomes" id="UP001501183"/>
    </source>
</evidence>
<reference evidence="2" key="1">
    <citation type="journal article" date="2019" name="Int. J. Syst. Evol. Microbiol.">
        <title>The Global Catalogue of Microorganisms (GCM) 10K type strain sequencing project: providing services to taxonomists for standard genome sequencing and annotation.</title>
        <authorList>
            <consortium name="The Broad Institute Genomics Platform"/>
            <consortium name="The Broad Institute Genome Sequencing Center for Infectious Disease"/>
            <person name="Wu L."/>
            <person name="Ma J."/>
        </authorList>
    </citation>
    <scope>NUCLEOTIDE SEQUENCE [LARGE SCALE GENOMIC DNA]</scope>
    <source>
        <strain evidence="2">JCM 32206</strain>
    </source>
</reference>
<sequence length="91" mass="10019">MTDIHATPWRNTRELTDTEIEVEVAGIKAGLEAGGLTFTAEAEKIARAVLAGEKTADEAISRGITEVLHRHGLVLNRPSSRRQRGTRRTTR</sequence>
<dbReference type="Proteomes" id="UP001501183">
    <property type="component" value="Unassembled WGS sequence"/>
</dbReference>
<accession>A0ABP8P6A5</accession>
<evidence type="ECO:0000313" key="1">
    <source>
        <dbReference type="EMBL" id="GAA4481167.1"/>
    </source>
</evidence>
<name>A0ABP8P6A5_9NOCA</name>
<organism evidence="1 2">
    <name type="scientific">Rhodococcus olei</name>
    <dbReference type="NCBI Taxonomy" id="2161675"/>
    <lineage>
        <taxon>Bacteria</taxon>
        <taxon>Bacillati</taxon>
        <taxon>Actinomycetota</taxon>
        <taxon>Actinomycetes</taxon>
        <taxon>Mycobacteriales</taxon>
        <taxon>Nocardiaceae</taxon>
        <taxon>Rhodococcus</taxon>
    </lineage>
</organism>
<keyword evidence="2" id="KW-1185">Reference proteome</keyword>
<protein>
    <recommendedName>
        <fullName evidence="3">Antitoxin VbhA domain-containing protein</fullName>
    </recommendedName>
</protein>
<proteinExistence type="predicted"/>
<dbReference type="RefSeq" id="WP_345346023.1">
    <property type="nucleotide sequence ID" value="NZ_BAABFB010000047.1"/>
</dbReference>
<dbReference type="EMBL" id="BAABFB010000047">
    <property type="protein sequence ID" value="GAA4481167.1"/>
    <property type="molecule type" value="Genomic_DNA"/>
</dbReference>